<reference evidence="1" key="1">
    <citation type="submission" date="2022-01" db="EMBL/GenBank/DDBJ databases">
        <title>Whole genome-based taxonomy of the Shewanellaceae.</title>
        <authorList>
            <person name="Martin-Rodriguez A.J."/>
        </authorList>
    </citation>
    <scope>NUCLEOTIDE SEQUENCE</scope>
    <source>
        <strain evidence="1">KCTC 23973</strain>
    </source>
</reference>
<dbReference type="InterPro" id="IPR010710">
    <property type="entry name" value="DUF1289"/>
</dbReference>
<organism evidence="1 2">
    <name type="scientific">Shewanella pneumatophori</name>
    <dbReference type="NCBI Taxonomy" id="314092"/>
    <lineage>
        <taxon>Bacteria</taxon>
        <taxon>Pseudomonadati</taxon>
        <taxon>Pseudomonadota</taxon>
        <taxon>Gammaproteobacteria</taxon>
        <taxon>Alteromonadales</taxon>
        <taxon>Shewanellaceae</taxon>
        <taxon>Shewanella</taxon>
    </lineage>
</organism>
<proteinExistence type="predicted"/>
<dbReference type="PANTHER" id="PTHR35175">
    <property type="entry name" value="DUF1289 DOMAIN-CONTAINING PROTEIN"/>
    <property type="match status" value="1"/>
</dbReference>
<dbReference type="AlphaFoldDB" id="A0A9X1ZFX6"/>
<comment type="caution">
    <text evidence="1">The sequence shown here is derived from an EMBL/GenBank/DDBJ whole genome shotgun (WGS) entry which is preliminary data.</text>
</comment>
<protein>
    <submittedName>
        <fullName evidence="1">DUF1289 domain-containing protein</fullName>
    </submittedName>
</protein>
<dbReference type="PANTHER" id="PTHR35175:SF2">
    <property type="entry name" value="DUF1289 DOMAIN-CONTAINING PROTEIN"/>
    <property type="match status" value="1"/>
</dbReference>
<gene>
    <name evidence="1" type="ORF">L2740_11490</name>
</gene>
<keyword evidence="2" id="KW-1185">Reference proteome</keyword>
<sequence>MQSPCVARCGLNDEDYCMGCYRHIDEIVGWGKASDDRKAEIWQNINARKANMQGGENSAILSRDKWLEAESRIKEVN</sequence>
<accession>A0A9X1ZFX6</accession>
<dbReference type="Pfam" id="PF06945">
    <property type="entry name" value="DUF1289"/>
    <property type="match status" value="1"/>
</dbReference>
<dbReference type="RefSeq" id="WP_248950336.1">
    <property type="nucleotide sequence ID" value="NZ_JAKILB010000006.1"/>
</dbReference>
<name>A0A9X1ZFX6_9GAMM</name>
<evidence type="ECO:0000313" key="2">
    <source>
        <dbReference type="Proteomes" id="UP001139293"/>
    </source>
</evidence>
<dbReference type="EMBL" id="JAKILB010000006">
    <property type="protein sequence ID" value="MCL1139162.1"/>
    <property type="molecule type" value="Genomic_DNA"/>
</dbReference>
<evidence type="ECO:0000313" key="1">
    <source>
        <dbReference type="EMBL" id="MCL1139162.1"/>
    </source>
</evidence>
<dbReference type="Proteomes" id="UP001139293">
    <property type="component" value="Unassembled WGS sequence"/>
</dbReference>